<dbReference type="Pfam" id="PF00175">
    <property type="entry name" value="NAD_binding_1"/>
    <property type="match status" value="1"/>
</dbReference>
<evidence type="ECO:0000256" key="2">
    <source>
        <dbReference type="ARBA" id="ARBA00006105"/>
    </source>
</evidence>
<evidence type="ECO:0000256" key="5">
    <source>
        <dbReference type="ARBA" id="ARBA00023002"/>
    </source>
</evidence>
<keyword evidence="11" id="KW-1185">Reference proteome</keyword>
<evidence type="ECO:0000256" key="3">
    <source>
        <dbReference type="ARBA" id="ARBA00022630"/>
    </source>
</evidence>
<evidence type="ECO:0000256" key="6">
    <source>
        <dbReference type="PIRSR" id="PIRSR601834-1"/>
    </source>
</evidence>
<dbReference type="PANTHER" id="PTHR19370">
    <property type="entry name" value="NADH-CYTOCHROME B5 REDUCTASE"/>
    <property type="match status" value="1"/>
</dbReference>
<feature type="region of interest" description="Disordered" evidence="7">
    <location>
        <begin position="539"/>
        <end position="564"/>
    </location>
</feature>
<feature type="domain" description="Cytochrome b5 heme-binding" evidence="8">
    <location>
        <begin position="15"/>
        <end position="73"/>
    </location>
</feature>
<proteinExistence type="inferred from homology"/>
<dbReference type="GO" id="GO:0016491">
    <property type="term" value="F:oxidoreductase activity"/>
    <property type="evidence" value="ECO:0007669"/>
    <property type="project" value="UniProtKB-KW"/>
</dbReference>
<dbReference type="Gene3D" id="2.40.30.10">
    <property type="entry name" value="Translation factors"/>
    <property type="match status" value="1"/>
</dbReference>
<dbReference type="InterPro" id="IPR017938">
    <property type="entry name" value="Riboflavin_synthase-like_b-brl"/>
</dbReference>
<evidence type="ECO:0000256" key="7">
    <source>
        <dbReference type="SAM" id="MobiDB-lite"/>
    </source>
</evidence>
<dbReference type="Pfam" id="PF00970">
    <property type="entry name" value="FAD_binding_6"/>
    <property type="match status" value="1"/>
</dbReference>
<dbReference type="InterPro" id="IPR039261">
    <property type="entry name" value="FNR_nucleotide-bd"/>
</dbReference>
<comment type="cofactor">
    <cofactor evidence="1 6">
        <name>FAD</name>
        <dbReference type="ChEBI" id="CHEBI:57692"/>
    </cofactor>
</comment>
<dbReference type="CDD" id="cd06183">
    <property type="entry name" value="cyt_b5_reduct_like"/>
    <property type="match status" value="1"/>
</dbReference>
<feature type="binding site" evidence="6">
    <location>
        <position position="383"/>
    </location>
    <ligand>
        <name>FAD</name>
        <dbReference type="ChEBI" id="CHEBI:57692"/>
    </ligand>
</feature>
<reference evidence="10 11" key="1">
    <citation type="submission" date="2018-06" db="EMBL/GenBank/DDBJ databases">
        <title>Comparative genomics reveals the genomic features of Rhizophagus irregularis, R. cerebriforme, R. diaphanum and Gigaspora rosea, and their symbiotic lifestyle signature.</title>
        <authorList>
            <person name="Morin E."/>
            <person name="San Clemente H."/>
            <person name="Chen E.C.H."/>
            <person name="De La Providencia I."/>
            <person name="Hainaut M."/>
            <person name="Kuo A."/>
            <person name="Kohler A."/>
            <person name="Murat C."/>
            <person name="Tang N."/>
            <person name="Roy S."/>
            <person name="Loubradou J."/>
            <person name="Henrissat B."/>
            <person name="Grigoriev I.V."/>
            <person name="Corradi N."/>
            <person name="Roux C."/>
            <person name="Martin F.M."/>
        </authorList>
    </citation>
    <scope>NUCLEOTIDE SEQUENCE [LARGE SCALE GENOMIC DNA]</scope>
    <source>
        <strain evidence="10 11">DAOM 194757</strain>
    </source>
</reference>
<sequence length="603" mass="68469">MLVHTHINYEDYIKLPEFTWEEINERVQRGAFWVVCNGLVVDIHNWIYSHPGGSQILLNVIGTDITNDFNNTHKNKKFEDVDEDRPEALLIPKDIPSGNNSSVLAKYVNHLQGKPTLSRRLSAAQFIDNINVKYYLREPLAQHTHSRFATQKMATLVIGKMSDDVSEKGLLVQGDGSSYRSLDNEPVEVNKRTSVNPVKTIKFNRYKLISKQMVNANANYPVMRFTFSIVHRNEKDVSTEKFLPGHYIEVQSRVNGQIAIRSYTPLEGCLSKSFSIYVKIYPKGLFSQHLNEQLIGYEIQARGPFDVCERHKSYFVPTKPVSRGASVLSQSKTYIPYAPYNKLTGTLSLTKAPKTAKTALLNPDSLDGCWDELYMIAGGTGVTPMLQLIKYHLERSTKQKSEPGQYKQMHLLFGNRKIEDVIDGILLEELASSSRGQLTVTYCFSDPPSDWEGLRGRINKDMIQAWMNLMRGVILDSNTQLMAENNNYLNILQSHSVRRDTNEQDKNLQKYEESQIIPYTYPFPREDPLAQPDDDSIIDMGPRPESKASTRIPKDIDPDLANSGRKDNLIQGKIVVSGPPDMVFTVEQALVEMGFSENMIILH</sequence>
<keyword evidence="3 6" id="KW-0285">Flavoprotein</keyword>
<feature type="binding site" evidence="6">
    <location>
        <position position="261"/>
    </location>
    <ligand>
        <name>FAD</name>
        <dbReference type="ChEBI" id="CHEBI:57692"/>
    </ligand>
</feature>
<dbReference type="Gene3D" id="3.40.50.80">
    <property type="entry name" value="Nucleotide-binding domain of ferredoxin-NADP reductase (FNR) module"/>
    <property type="match status" value="1"/>
</dbReference>
<evidence type="ECO:0008006" key="12">
    <source>
        <dbReference type="Google" id="ProtNLM"/>
    </source>
</evidence>
<accession>A0A397VA45</accession>
<dbReference type="SUPFAM" id="SSF55856">
    <property type="entry name" value="Cytochrome b5-like heme/steroid binding domain"/>
    <property type="match status" value="1"/>
</dbReference>
<dbReference type="OrthoDB" id="823504at2759"/>
<keyword evidence="4 6" id="KW-0274">FAD</keyword>
<dbReference type="InterPro" id="IPR017927">
    <property type="entry name" value="FAD-bd_FR_type"/>
</dbReference>
<name>A0A397VA45_9GLOM</name>
<evidence type="ECO:0000259" key="8">
    <source>
        <dbReference type="PROSITE" id="PS50255"/>
    </source>
</evidence>
<dbReference type="PROSITE" id="PS50255">
    <property type="entry name" value="CYTOCHROME_B5_2"/>
    <property type="match status" value="1"/>
</dbReference>
<dbReference type="SUPFAM" id="SSF52343">
    <property type="entry name" value="Ferredoxin reductase-like, C-terminal NADP-linked domain"/>
    <property type="match status" value="1"/>
</dbReference>
<feature type="binding site" evidence="6">
    <location>
        <position position="279"/>
    </location>
    <ligand>
        <name>FAD</name>
        <dbReference type="ChEBI" id="CHEBI:57692"/>
    </ligand>
</feature>
<comment type="similarity">
    <text evidence="2">Belongs to the flavoprotein pyridine nucleotide cytochrome reductase family.</text>
</comment>
<evidence type="ECO:0000256" key="1">
    <source>
        <dbReference type="ARBA" id="ARBA00001974"/>
    </source>
</evidence>
<dbReference type="SUPFAM" id="SSF63380">
    <property type="entry name" value="Riboflavin synthase domain-like"/>
    <property type="match status" value="1"/>
</dbReference>
<feature type="binding site" evidence="6">
    <location>
        <position position="263"/>
    </location>
    <ligand>
        <name>FAD</name>
        <dbReference type="ChEBI" id="CHEBI:57692"/>
    </ligand>
</feature>
<dbReference type="InterPro" id="IPR001433">
    <property type="entry name" value="OxRdtase_FAD/NAD-bd"/>
</dbReference>
<dbReference type="Gene3D" id="3.10.120.10">
    <property type="entry name" value="Cytochrome b5-like heme/steroid binding domain"/>
    <property type="match status" value="1"/>
</dbReference>
<dbReference type="Pfam" id="PF00173">
    <property type="entry name" value="Cyt-b5"/>
    <property type="match status" value="1"/>
</dbReference>
<dbReference type="AlphaFoldDB" id="A0A397VA45"/>
<dbReference type="PROSITE" id="PS51384">
    <property type="entry name" value="FAD_FR"/>
    <property type="match status" value="1"/>
</dbReference>
<dbReference type="STRING" id="44941.A0A397VA45"/>
<evidence type="ECO:0000259" key="9">
    <source>
        <dbReference type="PROSITE" id="PS51384"/>
    </source>
</evidence>
<dbReference type="SMART" id="SM01117">
    <property type="entry name" value="Cyt-b5"/>
    <property type="match status" value="1"/>
</dbReference>
<dbReference type="InterPro" id="IPR008333">
    <property type="entry name" value="Cbr1-like_FAD-bd_dom"/>
</dbReference>
<feature type="domain" description="FAD-binding FR-type" evidence="9">
    <location>
        <begin position="201"/>
        <end position="311"/>
    </location>
</feature>
<evidence type="ECO:0000256" key="4">
    <source>
        <dbReference type="ARBA" id="ARBA00022827"/>
    </source>
</evidence>
<feature type="binding site" evidence="6">
    <location>
        <position position="287"/>
    </location>
    <ligand>
        <name>FAD</name>
        <dbReference type="ChEBI" id="CHEBI:57692"/>
    </ligand>
</feature>
<dbReference type="Proteomes" id="UP000266673">
    <property type="component" value="Unassembled WGS sequence"/>
</dbReference>
<protein>
    <recommendedName>
        <fullName evidence="12">FAD-binding FR-type domain-containing protein</fullName>
    </recommendedName>
</protein>
<dbReference type="EMBL" id="QKWP01000647">
    <property type="protein sequence ID" value="RIB16853.1"/>
    <property type="molecule type" value="Genomic_DNA"/>
</dbReference>
<feature type="compositionally biased region" description="Basic and acidic residues" evidence="7">
    <location>
        <begin position="542"/>
        <end position="557"/>
    </location>
</feature>
<gene>
    <name evidence="10" type="ORF">C2G38_1480768</name>
</gene>
<dbReference type="InterPro" id="IPR001199">
    <property type="entry name" value="Cyt_B5-like_heme/steroid-bd"/>
</dbReference>
<organism evidence="10 11">
    <name type="scientific">Gigaspora rosea</name>
    <dbReference type="NCBI Taxonomy" id="44941"/>
    <lineage>
        <taxon>Eukaryota</taxon>
        <taxon>Fungi</taxon>
        <taxon>Fungi incertae sedis</taxon>
        <taxon>Mucoromycota</taxon>
        <taxon>Glomeromycotina</taxon>
        <taxon>Glomeromycetes</taxon>
        <taxon>Diversisporales</taxon>
        <taxon>Gigasporaceae</taxon>
        <taxon>Gigaspora</taxon>
    </lineage>
</organism>
<dbReference type="InterPro" id="IPR036400">
    <property type="entry name" value="Cyt_B5-like_heme/steroid_sf"/>
</dbReference>
<comment type="caution">
    <text evidence="10">The sequence shown here is derived from an EMBL/GenBank/DDBJ whole genome shotgun (WGS) entry which is preliminary data.</text>
</comment>
<keyword evidence="5" id="KW-0560">Oxidoreductase</keyword>
<evidence type="ECO:0000313" key="11">
    <source>
        <dbReference type="Proteomes" id="UP000266673"/>
    </source>
</evidence>
<evidence type="ECO:0000313" key="10">
    <source>
        <dbReference type="EMBL" id="RIB16853.1"/>
    </source>
</evidence>
<dbReference type="InterPro" id="IPR001834">
    <property type="entry name" value="CBR-like"/>
</dbReference>